<proteinExistence type="predicted"/>
<dbReference type="Proteomes" id="UP001469553">
    <property type="component" value="Unassembled WGS sequence"/>
</dbReference>
<feature type="non-terminal residue" evidence="2">
    <location>
        <position position="1"/>
    </location>
</feature>
<dbReference type="EMBL" id="JAHRIP010020368">
    <property type="protein sequence ID" value="MEQ2288089.1"/>
    <property type="molecule type" value="Genomic_DNA"/>
</dbReference>
<reference evidence="2 3" key="1">
    <citation type="submission" date="2021-06" db="EMBL/GenBank/DDBJ databases">
        <authorList>
            <person name="Palmer J.M."/>
        </authorList>
    </citation>
    <scope>NUCLEOTIDE SEQUENCE [LARGE SCALE GENOMIC DNA]</scope>
    <source>
        <strain evidence="2 3">AS_MEX2019</strain>
        <tissue evidence="2">Muscle</tissue>
    </source>
</reference>
<name>A0ABV0Y2V2_9TELE</name>
<protein>
    <recommendedName>
        <fullName evidence="1">FBA domain-containing protein</fullName>
    </recommendedName>
</protein>
<sequence>YSPRSDCHSQYEVRVDLLNQNMEVVQRFAPETVICYIEEWNEMTHLFQNYGPGVRYIKFVHGGKDLRWWKGFYGIRLTNTCVEICPAREA</sequence>
<evidence type="ECO:0000313" key="3">
    <source>
        <dbReference type="Proteomes" id="UP001469553"/>
    </source>
</evidence>
<dbReference type="InterPro" id="IPR007397">
    <property type="entry name" value="F-box-assoc_dom"/>
</dbReference>
<organism evidence="2 3">
    <name type="scientific">Ameca splendens</name>
    <dbReference type="NCBI Taxonomy" id="208324"/>
    <lineage>
        <taxon>Eukaryota</taxon>
        <taxon>Metazoa</taxon>
        <taxon>Chordata</taxon>
        <taxon>Craniata</taxon>
        <taxon>Vertebrata</taxon>
        <taxon>Euteleostomi</taxon>
        <taxon>Actinopterygii</taxon>
        <taxon>Neopterygii</taxon>
        <taxon>Teleostei</taxon>
        <taxon>Neoteleostei</taxon>
        <taxon>Acanthomorphata</taxon>
        <taxon>Ovalentaria</taxon>
        <taxon>Atherinomorphae</taxon>
        <taxon>Cyprinodontiformes</taxon>
        <taxon>Goodeidae</taxon>
        <taxon>Ameca</taxon>
    </lineage>
</organism>
<dbReference type="PANTHER" id="PTHR12125:SF12">
    <property type="entry name" value="F-BOX ONLY PROTEIN 6"/>
    <property type="match status" value="1"/>
</dbReference>
<keyword evidence="3" id="KW-1185">Reference proteome</keyword>
<dbReference type="Gene3D" id="2.60.120.260">
    <property type="entry name" value="Galactose-binding domain-like"/>
    <property type="match status" value="1"/>
</dbReference>
<comment type="caution">
    <text evidence="2">The sequence shown here is derived from an EMBL/GenBank/DDBJ whole genome shotgun (WGS) entry which is preliminary data.</text>
</comment>
<feature type="domain" description="FBA" evidence="1">
    <location>
        <begin position="1"/>
        <end position="86"/>
    </location>
</feature>
<dbReference type="InterPro" id="IPR008979">
    <property type="entry name" value="Galactose-bd-like_sf"/>
</dbReference>
<dbReference type="SMART" id="SM01198">
    <property type="entry name" value="FBA"/>
    <property type="match status" value="1"/>
</dbReference>
<evidence type="ECO:0000313" key="2">
    <source>
        <dbReference type="EMBL" id="MEQ2288089.1"/>
    </source>
</evidence>
<evidence type="ECO:0000259" key="1">
    <source>
        <dbReference type="PROSITE" id="PS51114"/>
    </source>
</evidence>
<accession>A0ABV0Y2V2</accession>
<dbReference type="Pfam" id="PF04300">
    <property type="entry name" value="FBA"/>
    <property type="match status" value="1"/>
</dbReference>
<dbReference type="PANTHER" id="PTHR12125">
    <property type="entry name" value="F-BOX ONLY PROTEIN 6-LIKE PROTEIN"/>
    <property type="match status" value="1"/>
</dbReference>
<dbReference type="InterPro" id="IPR039752">
    <property type="entry name" value="F-box_only"/>
</dbReference>
<dbReference type="SUPFAM" id="SSF49785">
    <property type="entry name" value="Galactose-binding domain-like"/>
    <property type="match status" value="1"/>
</dbReference>
<dbReference type="PROSITE" id="PS51114">
    <property type="entry name" value="FBA"/>
    <property type="match status" value="1"/>
</dbReference>
<gene>
    <name evidence="2" type="ORF">AMECASPLE_019368</name>
</gene>